<dbReference type="RefSeq" id="WP_251832851.1">
    <property type="nucleotide sequence ID" value="NZ_JACSPS010000001.1"/>
</dbReference>
<evidence type="ECO:0000256" key="1">
    <source>
        <dbReference type="SAM" id="Phobius"/>
    </source>
</evidence>
<dbReference type="EMBL" id="JACSPS010000001">
    <property type="protein sequence ID" value="MBD8017652.1"/>
    <property type="molecule type" value="Genomic_DNA"/>
</dbReference>
<accession>A0ABR8WL58</accession>
<dbReference type="Proteomes" id="UP000626242">
    <property type="component" value="Unassembled WGS sequence"/>
</dbReference>
<gene>
    <name evidence="2" type="ORF">H9628_04135</name>
</gene>
<evidence type="ECO:0000313" key="2">
    <source>
        <dbReference type="EMBL" id="MBD8017652.1"/>
    </source>
</evidence>
<keyword evidence="3" id="KW-1185">Reference proteome</keyword>
<comment type="caution">
    <text evidence="2">The sequence shown here is derived from an EMBL/GenBank/DDBJ whole genome shotgun (WGS) entry which is preliminary data.</text>
</comment>
<keyword evidence="1" id="KW-0472">Membrane</keyword>
<evidence type="ECO:0000313" key="3">
    <source>
        <dbReference type="Proteomes" id="UP000626242"/>
    </source>
</evidence>
<reference evidence="2 3" key="1">
    <citation type="submission" date="2020-08" db="EMBL/GenBank/DDBJ databases">
        <title>A Genomic Blueprint of the Chicken Gut Microbiome.</title>
        <authorList>
            <person name="Gilroy R."/>
            <person name="Ravi A."/>
            <person name="Getino M."/>
            <person name="Pursley I."/>
            <person name="Horton D.L."/>
            <person name="Alikhan N.-F."/>
            <person name="Baker D."/>
            <person name="Gharbi K."/>
            <person name="Hall N."/>
            <person name="Watson M."/>
            <person name="Adriaenssens E.M."/>
            <person name="Foster-Nyarko E."/>
            <person name="Jarju S."/>
            <person name="Secka A."/>
            <person name="Antonio M."/>
            <person name="Oren A."/>
            <person name="Chaudhuri R."/>
            <person name="La Ragione R.M."/>
            <person name="Hildebrand F."/>
            <person name="Pallen M.J."/>
        </authorList>
    </citation>
    <scope>NUCLEOTIDE SEQUENCE [LARGE SCALE GENOMIC DNA]</scope>
    <source>
        <strain evidence="2 3">Sa1CVA4</strain>
    </source>
</reference>
<keyword evidence="1" id="KW-1133">Transmembrane helix</keyword>
<keyword evidence="1" id="KW-0812">Transmembrane</keyword>
<proteinExistence type="predicted"/>
<protein>
    <submittedName>
        <fullName evidence="2">Uncharacterized protein</fullName>
    </submittedName>
</protein>
<name>A0ABR8WL58_9FLAO</name>
<sequence length="1627" mass="180295">MPDPVKSATLLLQDLDLAAAKQNQPEHLEFLLETIEKSNLSPTNFQEIRASKLPFSTNRLRDFLTVPNPTRAASTPKPEFEIEKLPENSMRFGAHQIFDANQVFTVPDKILGPFPTLDGPPILYNLYKLIDDFKVFFPGEARAAFIIPVKIPRLLAANPRASTLTLVAGNVWIRADLLDPAAPVTTYVGLRILSGTLGLGGSHILDNNSIQVPRASIFDADFMLDNSYSPPEESVGIDGKNSTFLPTDRLHLKTNFARLLVLETRNFTVKTLDWECGFTSTDHSLAWDPVQKYLGLTLTPNQEKFTVRKSNSVLYSLSGQARIETATWLLPTRVLQNNQSIELKFNGLLSIGLKKGLTATWDGVRNQNSEAQLNNCTLMVLNGLIYLSSENTDFAYLRDHLTLWQKSAENKDRMTLDVRLMNYKTLNIASQSDTGDVVSSFADTEFFIDKPLHADNTPVHPVSKKSLYSKIQSKNAKNILIIDSDMLTENLQNTTVNTNQANNKLEKYQFALQNAYFTTTKESGLYLTGKYTDENEIYEATLLLNFYILSLLPTLPHPYTTNLKNDRQGRDQIVGSLQAITNWNTIDRTALAEVTFKMNYTFAEPTNTAFSATAERSFIRGVPAIQNNFMLFDVSTQADHWGVALSLQNREEMRKLYRDDVTVTGENVVTVNRNYLQAPMGFLQGLTLPNVSWEPVNNITPRPAPINPGDPPVPDPDLGILNQTPNTLPTVFSQTDNHWVRIHPADYMRQFKANLNGSGMMNQQLVGKVLFTLPNAKYSFATLYPYKNEPMHSNGHLEFIQPDFKFQNQKLRGGIQFRIAAYKDPNPEAPPRMEGLTKQLEAITNQPGISILGKTVTEIFNSVFTPQKPRGVPLTHFDFSGYGASTFSNWKNPAVKFASISQAKFDVMKGRTAHEIVQAVSVIYPWGICVTRTVTFRRNNNAVIFREDSGWLAQSEGLFDFSFTWPTATETLAFNNPYDIYPGIVEGLYKVKNIREDYTDVISGQYTTLGNEYFLDESVPIVLASAPGRKVDYEFVAVYFDCDVDLQPLDENITGTQFKGYLQIKPQGVPVPARILKAILNKSQNPVSGTVDSILSVEKTLQKFKTTAVEMSASYQNDNTSQPAFVASVKGSPVLPADGSWSVVDVDKNSGSVQNLAPGTSVGLIKDGLRPKNSGAPFSLNTTKTLLAYPDSLKNTAATFSKTYGFLQNTDTQKLLLNSIEYTKGEIEKYTSDPALLADCFRLMNSKGPFPNLADAIKIDNLAKTTMTLLPDGVQKVFKYTVPTNFGFDIVGEPGDAFRIYIKYTAIDEEGANTNESIIDYVTDSKSIEKWANQMHNITIAVDLAGFAPLMYISGNFSNAKKKNAGMAIGSGPQLKLDKTLQKIYDILEFLNNLDPTQPSEAVKKALKIAMSNSADSWEYKFKADKEIPLVKFPFDPINYNSPTTPLKMDAYFKVGVYFNQPIKIPKTIDQIKPSVGAYLELGADIRVMCVSVAAATIYAIGRAEVGLAADLSSPPALYFKFGFGVELAVGLPVIGSVAVTFIVGIDMKISGDIVVGAFIYFRGRAEILGGIVTITISIEAAGEVQKKIGGGPTNCIARCTFALDISIAFVVNISFTETWEETRQIS</sequence>
<feature type="transmembrane region" description="Helical" evidence="1">
    <location>
        <begin position="1522"/>
        <end position="1544"/>
    </location>
</feature>
<organism evidence="2 3">
    <name type="scientific">Kaistella pullorum</name>
    <dbReference type="NCBI Taxonomy" id="2763074"/>
    <lineage>
        <taxon>Bacteria</taxon>
        <taxon>Pseudomonadati</taxon>
        <taxon>Bacteroidota</taxon>
        <taxon>Flavobacteriia</taxon>
        <taxon>Flavobacteriales</taxon>
        <taxon>Weeksellaceae</taxon>
        <taxon>Chryseobacterium group</taxon>
        <taxon>Kaistella</taxon>
    </lineage>
</organism>